<feature type="compositionally biased region" description="Basic and acidic residues" evidence="3">
    <location>
        <begin position="90"/>
        <end position="105"/>
    </location>
</feature>
<evidence type="ECO:0000313" key="7">
    <source>
        <dbReference type="Proteomes" id="UP001161247"/>
    </source>
</evidence>
<dbReference type="InterPro" id="IPR036361">
    <property type="entry name" value="SAP_dom_sf"/>
</dbReference>
<dbReference type="SMART" id="SM00582">
    <property type="entry name" value="RPR"/>
    <property type="match status" value="1"/>
</dbReference>
<dbReference type="InterPro" id="IPR008942">
    <property type="entry name" value="ENTH_VHS"/>
</dbReference>
<dbReference type="CDD" id="cd16981">
    <property type="entry name" value="CID_RPRD_like"/>
    <property type="match status" value="1"/>
</dbReference>
<keyword evidence="2" id="KW-0175">Coiled coil</keyword>
<dbReference type="GO" id="GO:0005634">
    <property type="term" value="C:nucleus"/>
    <property type="evidence" value="ECO:0007669"/>
    <property type="project" value="UniProtKB-ARBA"/>
</dbReference>
<feature type="compositionally biased region" description="Polar residues" evidence="3">
    <location>
        <begin position="325"/>
        <end position="338"/>
    </location>
</feature>
<dbReference type="Pfam" id="PF04818">
    <property type="entry name" value="CID"/>
    <property type="match status" value="1"/>
</dbReference>
<dbReference type="AlphaFoldDB" id="A0AAV1DRE0"/>
<dbReference type="SUPFAM" id="SSF54928">
    <property type="entry name" value="RNA-binding domain, RBD"/>
    <property type="match status" value="1"/>
</dbReference>
<dbReference type="InterPro" id="IPR035979">
    <property type="entry name" value="RBD_domain_sf"/>
</dbReference>
<organism evidence="6 7">
    <name type="scientific">Oldenlandia corymbosa var. corymbosa</name>
    <dbReference type="NCBI Taxonomy" id="529605"/>
    <lineage>
        <taxon>Eukaryota</taxon>
        <taxon>Viridiplantae</taxon>
        <taxon>Streptophyta</taxon>
        <taxon>Embryophyta</taxon>
        <taxon>Tracheophyta</taxon>
        <taxon>Spermatophyta</taxon>
        <taxon>Magnoliopsida</taxon>
        <taxon>eudicotyledons</taxon>
        <taxon>Gunneridae</taxon>
        <taxon>Pentapetalae</taxon>
        <taxon>asterids</taxon>
        <taxon>lamiids</taxon>
        <taxon>Gentianales</taxon>
        <taxon>Rubiaceae</taxon>
        <taxon>Rubioideae</taxon>
        <taxon>Spermacoceae</taxon>
        <taxon>Hedyotis-Oldenlandia complex</taxon>
        <taxon>Oldenlandia</taxon>
    </lineage>
</organism>
<dbReference type="InterPro" id="IPR003034">
    <property type="entry name" value="SAP_dom"/>
</dbReference>
<accession>A0AAV1DRE0</accession>
<feature type="compositionally biased region" description="Pro residues" evidence="3">
    <location>
        <begin position="607"/>
        <end position="616"/>
    </location>
</feature>
<evidence type="ECO:0000256" key="2">
    <source>
        <dbReference type="SAM" id="Coils"/>
    </source>
</evidence>
<feature type="region of interest" description="Disordered" evidence="3">
    <location>
        <begin position="565"/>
        <end position="652"/>
    </location>
</feature>
<dbReference type="Proteomes" id="UP001161247">
    <property type="component" value="Chromosome 6"/>
</dbReference>
<reference evidence="6" key="1">
    <citation type="submission" date="2023-03" db="EMBL/GenBank/DDBJ databases">
        <authorList>
            <person name="Julca I."/>
        </authorList>
    </citation>
    <scope>NUCLEOTIDE SEQUENCE</scope>
</reference>
<gene>
    <name evidence="6" type="ORF">OLC1_LOCUS17249</name>
</gene>
<keyword evidence="7" id="KW-1185">Reference proteome</keyword>
<evidence type="ECO:0000313" key="6">
    <source>
        <dbReference type="EMBL" id="CAI9109323.1"/>
    </source>
</evidence>
<protein>
    <submittedName>
        <fullName evidence="6">OLC1v1009126C1</fullName>
    </submittedName>
</protein>
<evidence type="ECO:0000259" key="4">
    <source>
        <dbReference type="PROSITE" id="PS50800"/>
    </source>
</evidence>
<feature type="compositionally biased region" description="Polar residues" evidence="3">
    <location>
        <begin position="58"/>
        <end position="68"/>
    </location>
</feature>
<dbReference type="Gene3D" id="1.10.720.30">
    <property type="entry name" value="SAP domain"/>
    <property type="match status" value="1"/>
</dbReference>
<dbReference type="GO" id="GO:0003676">
    <property type="term" value="F:nucleic acid binding"/>
    <property type="evidence" value="ECO:0007669"/>
    <property type="project" value="InterPro"/>
</dbReference>
<dbReference type="InterPro" id="IPR006569">
    <property type="entry name" value="CID_dom"/>
</dbReference>
<dbReference type="PANTHER" id="PTHR47031:SF3">
    <property type="entry name" value="SAP DOMAIN-CONTAINING PROTEIN"/>
    <property type="match status" value="1"/>
</dbReference>
<feature type="compositionally biased region" description="Basic and acidic residues" evidence="3">
    <location>
        <begin position="292"/>
        <end position="322"/>
    </location>
</feature>
<feature type="region of interest" description="Disordered" evidence="3">
    <location>
        <begin position="281"/>
        <end position="342"/>
    </location>
</feature>
<dbReference type="InterPro" id="IPR032552">
    <property type="entry name" value="RSB_motif"/>
</dbReference>
<feature type="compositionally biased region" description="Basic and acidic residues" evidence="3">
    <location>
        <begin position="623"/>
        <end position="640"/>
    </location>
</feature>
<feature type="domain" description="CID" evidence="5">
    <location>
        <begin position="737"/>
        <end position="869"/>
    </location>
</feature>
<dbReference type="EMBL" id="OX459123">
    <property type="protein sequence ID" value="CAI9109323.1"/>
    <property type="molecule type" value="Genomic_DNA"/>
</dbReference>
<dbReference type="PROSITE" id="PS51391">
    <property type="entry name" value="CID"/>
    <property type="match status" value="1"/>
</dbReference>
<feature type="region of interest" description="Disordered" evidence="3">
    <location>
        <begin position="48"/>
        <end position="121"/>
    </location>
</feature>
<feature type="compositionally biased region" description="Basic and acidic residues" evidence="3">
    <location>
        <begin position="48"/>
        <end position="57"/>
    </location>
</feature>
<dbReference type="InterPro" id="IPR034257">
    <property type="entry name" value="Acinus_RRM"/>
</dbReference>
<dbReference type="CDD" id="cd12432">
    <property type="entry name" value="RRM_ACINU"/>
    <property type="match status" value="1"/>
</dbReference>
<dbReference type="GO" id="GO:0006397">
    <property type="term" value="P:mRNA processing"/>
    <property type="evidence" value="ECO:0007669"/>
    <property type="project" value="UniProtKB-KW"/>
</dbReference>
<dbReference type="PANTHER" id="PTHR47031">
    <property type="entry name" value="SAP DNA-BINDING DOMAIN-CONTAINING PROTEIN"/>
    <property type="match status" value="1"/>
</dbReference>
<evidence type="ECO:0000256" key="1">
    <source>
        <dbReference type="ARBA" id="ARBA00022664"/>
    </source>
</evidence>
<feature type="compositionally biased region" description="Polar residues" evidence="3">
    <location>
        <begin position="106"/>
        <end position="118"/>
    </location>
</feature>
<name>A0AAV1DRE0_OLDCO</name>
<feature type="coiled-coil region" evidence="2">
    <location>
        <begin position="957"/>
        <end position="1026"/>
    </location>
</feature>
<dbReference type="SUPFAM" id="SSF68906">
    <property type="entry name" value="SAP domain"/>
    <property type="match status" value="1"/>
</dbReference>
<dbReference type="Gene3D" id="1.25.40.90">
    <property type="match status" value="1"/>
</dbReference>
<evidence type="ECO:0000256" key="3">
    <source>
        <dbReference type="SAM" id="MobiDB-lite"/>
    </source>
</evidence>
<proteinExistence type="predicted"/>
<feature type="domain" description="SAP" evidence="4">
    <location>
        <begin position="13"/>
        <end position="47"/>
    </location>
</feature>
<feature type="compositionally biased region" description="Polar residues" evidence="3">
    <location>
        <begin position="1038"/>
        <end position="1053"/>
    </location>
</feature>
<dbReference type="Pfam" id="PF16294">
    <property type="entry name" value="RSB_motif"/>
    <property type="match status" value="1"/>
</dbReference>
<feature type="region of interest" description="Disordered" evidence="3">
    <location>
        <begin position="1038"/>
        <end position="1059"/>
    </location>
</feature>
<sequence length="1252" mass="138582">MSSPYPVLGDRPIDQWKVTELKDELKRRKLMTKGLKEDLIKRLNEAIRDEQESRNEENSFGSVLQSETLSDETAGVTTCGKAETISVRETVTDERHVDSRSKVTYEQEQESGNLSVSKNSKDAIEDVSRNIPDVDINNDAIEDEPIDEEVRKGEVMDGSDATGLQDNFVAQVSAGGSSDMISEDLESAIASKGEVLLDMGSQNMIPDGKALLEDDNSKPLHSDANVDISDTNTQVSEVNHVSGFQVKYESVTTETILIIGKNELKDDVNVDDVKLEQDVKPELVQPSFSSDIPKDGKSHPVAVEEPHDNNADGVDDRPKIDTEDLNSSGKGNLDQNSGDDFMDEDVTETKLMSAKVVSEEMTDEGKLEESVLKDGHVDIVRGDISDQKKVSNAEENEHPGTPLVKRKFNGQLAVGNTDVVKRQRRWNSGGPKAAEARTDDAVLTSPKNSFQPAFKRSFSRSDSSVSVEVPKERVVPPPANPPTNSLKIDRFLRPFTLKAVQELLGKTGTVTDFWMDQIKTHCYVSYSSVEEATETRNAVYNLQWPPNGGRLLVAEFVDPQEVKVRVEPPPQSPAPRASPGASSLPAAQGGQTQPPPRPQVSKQQLQQPPPPPPTLSNPPAVREQVRPPAREHHQPIRERLTLPPPPPLAEKAEPPILTLDDLFKKTKATPRIYYLPLSDEQVAARLPARGTVDKQYAGFARRMFTLEWSSRSQFDDGFLVPEIYWVEEGCFFAVVMNSVFSEQLLAEKLSKVNSSQQCIETLSHWCIFHRSKAEQVVATWEKQFHCSEMTHKVPLLYLANDILQNSKRNGNEFVTGFWKVLPSALKDIVEKGDERGKKVVSRLVGIWEERKVFGSHTKSLKDVMLGEEAPAPLEFGRKRSRSVRIVKRDSRSIKTKLTVGGTAEKIVTAFHLVLNEQISESEEMNKCSSVVHRVRKMERDVNTALSKVKDPKRLTLAKELEDEENHLQQSLDKLKLTEANREALVSQLREALQEQEAELENVRTQMQVAKAQLEQAGNMRKCLLDENYVADSKSSFSTASNDAASKAGQTSKKPTAAEVADRLAASTSSQHIITSVLSTFAAEQAKSAGLMKSASSTPSSVPNNAGNNAVMQQEVTMPQTPQNNLYQIPVAAMQAQMANPQQQYVHSHPNQSSQQYVQLAGAASSYPYGTVPPLPSGPPPPPPQNLPYMMAPMTQQQLQMSQQQHLTSTHQPILMNQQQSTSLPLQPMPSFRPVTPLQPPGMVYYAPPPHSH</sequence>
<dbReference type="SUPFAM" id="SSF48464">
    <property type="entry name" value="ENTH/VHS domain"/>
    <property type="match status" value="1"/>
</dbReference>
<evidence type="ECO:0000259" key="5">
    <source>
        <dbReference type="PROSITE" id="PS51391"/>
    </source>
</evidence>
<keyword evidence="1" id="KW-0507">mRNA processing</keyword>
<dbReference type="SMART" id="SM00513">
    <property type="entry name" value="SAP"/>
    <property type="match status" value="1"/>
</dbReference>
<dbReference type="FunFam" id="1.25.40.90:FF:000018">
    <property type="entry name" value="ENTH/VHS family protein isoform 1"/>
    <property type="match status" value="1"/>
</dbReference>
<feature type="compositionally biased region" description="Low complexity" evidence="3">
    <location>
        <begin position="574"/>
        <end position="592"/>
    </location>
</feature>
<dbReference type="Pfam" id="PF02037">
    <property type="entry name" value="SAP"/>
    <property type="match status" value="1"/>
</dbReference>
<dbReference type="PROSITE" id="PS50800">
    <property type="entry name" value="SAP"/>
    <property type="match status" value="1"/>
</dbReference>